<dbReference type="HOGENOM" id="CLU_043374_2_1_2"/>
<keyword evidence="2" id="KW-0004">4Fe-4S</keyword>
<gene>
    <name evidence="11" type="ORF">HLASA_1274</name>
    <name evidence="10" type="ORF">HLASF_1286</name>
</gene>
<name>A0A0F7PAL3_9EURY</name>
<keyword evidence="10" id="KW-0560">Oxidoreductase</keyword>
<evidence type="ECO:0000256" key="6">
    <source>
        <dbReference type="ARBA" id="ARBA00023004"/>
    </source>
</evidence>
<dbReference type="Proteomes" id="UP000069906">
    <property type="component" value="Chromosome"/>
</dbReference>
<evidence type="ECO:0000313" key="11">
    <source>
        <dbReference type="EMBL" id="ALG82167.1"/>
    </source>
</evidence>
<evidence type="ECO:0000313" key="12">
    <source>
        <dbReference type="Proteomes" id="UP000060390"/>
    </source>
</evidence>
<dbReference type="InterPro" id="IPR017896">
    <property type="entry name" value="4Fe4S_Fe-S-bd"/>
</dbReference>
<reference evidence="11 12" key="3">
    <citation type="journal article" date="2016" name="Stand. Genomic Sci.">
        <title>Complete genome sequence of 'Halanaeroarchaeum sulfurireducens' M27-SA2, a sulfur-reducing and acetate-oxidizing haloarchaeon from the deep-sea hypersaline anoxic lake Medee.</title>
        <authorList>
            <person name="Messina E."/>
            <person name="Sorokin D.Y."/>
            <person name="Kublanov I.V."/>
            <person name="Toshchakov S."/>
            <person name="Lopatina A."/>
            <person name="Arcadi E."/>
            <person name="Smedile F."/>
            <person name="La Spada G."/>
            <person name="La Cono V."/>
            <person name="Yakimov M.M."/>
        </authorList>
    </citation>
    <scope>NUCLEOTIDE SEQUENCE [LARGE SCALE GENOMIC DNA]</scope>
    <source>
        <strain evidence="11 12">M27-SA2</strain>
    </source>
</reference>
<protein>
    <submittedName>
        <fullName evidence="10">4Fe-4S ferredoxin iron-sulfur binding domain-containing protein</fullName>
        <ecNumber evidence="10">1.2.1.2</ecNumber>
    </submittedName>
</protein>
<dbReference type="EC" id="1.2.1.2" evidence="10"/>
<feature type="region of interest" description="Disordered" evidence="8">
    <location>
        <begin position="179"/>
        <end position="209"/>
    </location>
</feature>
<dbReference type="CDD" id="cd16371">
    <property type="entry name" value="DMSOR_beta_like"/>
    <property type="match status" value="1"/>
</dbReference>
<evidence type="ECO:0000256" key="1">
    <source>
        <dbReference type="ARBA" id="ARBA00022448"/>
    </source>
</evidence>
<keyword evidence="6" id="KW-0408">Iron</keyword>
<sequence>MAQEWGFYFDPEKCIGCSACQVACKNRHGVDPGPVDWRRVETVSQGEFPDYEETTVSISCMHCADAPCENVCPTGAINKRDSDGIVTVDQDKCIGCKYCGWACPFGAPQYGDDGLMQKCNLCLGEGPGSGSGQPTKKTADNGGTKPACVDTCVGGALEAGPISDLLDGVSQAAAERFGQGSSSANVIVEPTTSDGGMGPADITTPETGD</sequence>
<evidence type="ECO:0000256" key="8">
    <source>
        <dbReference type="SAM" id="MobiDB-lite"/>
    </source>
</evidence>
<dbReference type="OrthoDB" id="2837at2157"/>
<keyword evidence="13" id="KW-1185">Reference proteome</keyword>
<dbReference type="AlphaFoldDB" id="A0A0F7PAL3"/>
<dbReference type="PATRIC" id="fig|1604004.4.peg.1350"/>
<proteinExistence type="predicted"/>
<dbReference type="Pfam" id="PF13247">
    <property type="entry name" value="Fer4_11"/>
    <property type="match status" value="1"/>
</dbReference>
<evidence type="ECO:0000256" key="3">
    <source>
        <dbReference type="ARBA" id="ARBA00022723"/>
    </source>
</evidence>
<evidence type="ECO:0000313" key="13">
    <source>
        <dbReference type="Proteomes" id="UP000069906"/>
    </source>
</evidence>
<reference evidence="12" key="2">
    <citation type="submission" date="2015-05" db="EMBL/GenBank/DDBJ databases">
        <title>Complete genome sequence of Halanaeroarchaeum sulfurireducens type strain M27-SA2, a sulfate-reducer haloarchaeon from marine anoxic lake Medee.</title>
        <authorList>
            <person name="Messina E."/>
            <person name="Kublanov I.V."/>
            <person name="Toshchakov S."/>
            <person name="Arcadi E."/>
            <person name="La Spada G."/>
            <person name="La Cono V."/>
            <person name="Yakimov M.M."/>
        </authorList>
    </citation>
    <scope>NUCLEOTIDE SEQUENCE [LARGE SCALE GENOMIC DNA]</scope>
    <source>
        <strain evidence="12">M27-SA2</strain>
    </source>
</reference>
<dbReference type="Gene3D" id="3.30.70.20">
    <property type="match status" value="2"/>
</dbReference>
<accession>A0A0F7PAL3</accession>
<evidence type="ECO:0000313" key="10">
    <source>
        <dbReference type="EMBL" id="AKH97772.1"/>
    </source>
</evidence>
<evidence type="ECO:0000256" key="4">
    <source>
        <dbReference type="ARBA" id="ARBA00022737"/>
    </source>
</evidence>
<dbReference type="EMBL" id="CP011564">
    <property type="protein sequence ID" value="ALG82167.1"/>
    <property type="molecule type" value="Genomic_DNA"/>
</dbReference>
<dbReference type="GO" id="GO:0046872">
    <property type="term" value="F:metal ion binding"/>
    <property type="evidence" value="ECO:0007669"/>
    <property type="project" value="UniProtKB-KW"/>
</dbReference>
<organism evidence="10 13">
    <name type="scientific">Halanaeroarchaeum sulfurireducens</name>
    <dbReference type="NCBI Taxonomy" id="1604004"/>
    <lineage>
        <taxon>Archaea</taxon>
        <taxon>Methanobacteriati</taxon>
        <taxon>Methanobacteriota</taxon>
        <taxon>Stenosarchaea group</taxon>
        <taxon>Halobacteria</taxon>
        <taxon>Halobacteriales</taxon>
        <taxon>Halobacteriaceae</taxon>
        <taxon>Halanaeroarchaeum</taxon>
    </lineage>
</organism>
<dbReference type="EMBL" id="CP008874">
    <property type="protein sequence ID" value="AKH97772.1"/>
    <property type="molecule type" value="Genomic_DNA"/>
</dbReference>
<dbReference type="GO" id="GO:0051539">
    <property type="term" value="F:4 iron, 4 sulfur cluster binding"/>
    <property type="evidence" value="ECO:0007669"/>
    <property type="project" value="UniProtKB-KW"/>
</dbReference>
<dbReference type="Proteomes" id="UP000060390">
    <property type="component" value="Chromosome"/>
</dbReference>
<keyword evidence="7" id="KW-0411">Iron-sulfur</keyword>
<dbReference type="GO" id="GO:0016491">
    <property type="term" value="F:oxidoreductase activity"/>
    <property type="evidence" value="ECO:0007669"/>
    <property type="project" value="UniProtKB-KW"/>
</dbReference>
<keyword evidence="5" id="KW-0249">Electron transport</keyword>
<dbReference type="Pfam" id="PF12797">
    <property type="entry name" value="Fer4_2"/>
    <property type="match status" value="1"/>
</dbReference>
<dbReference type="KEGG" id="hsu:HLASF_1286"/>
<feature type="compositionally biased region" description="Polar residues" evidence="8">
    <location>
        <begin position="179"/>
        <end position="194"/>
    </location>
</feature>
<dbReference type="STRING" id="1604004.HLASA_1274"/>
<dbReference type="PROSITE" id="PS51379">
    <property type="entry name" value="4FE4S_FER_2"/>
    <property type="match status" value="3"/>
</dbReference>
<feature type="domain" description="4Fe-4S ferredoxin-type" evidence="9">
    <location>
        <begin position="84"/>
        <end position="113"/>
    </location>
</feature>
<dbReference type="InterPro" id="IPR017900">
    <property type="entry name" value="4Fe4S_Fe_S_CS"/>
</dbReference>
<dbReference type="PANTHER" id="PTHR43177">
    <property type="entry name" value="PROTEIN NRFC"/>
    <property type="match status" value="1"/>
</dbReference>
<dbReference type="PANTHER" id="PTHR43177:SF5">
    <property type="entry name" value="ANAEROBIC DIMETHYL SULFOXIDE REDUCTASE CHAIN B-RELATED"/>
    <property type="match status" value="1"/>
</dbReference>
<dbReference type="GeneID" id="26010620"/>
<evidence type="ECO:0000256" key="7">
    <source>
        <dbReference type="ARBA" id="ARBA00023014"/>
    </source>
</evidence>
<dbReference type="PROSITE" id="PS00198">
    <property type="entry name" value="4FE4S_FER_1"/>
    <property type="match status" value="1"/>
</dbReference>
<dbReference type="KEGG" id="hsf:HLASA_1274"/>
<dbReference type="InterPro" id="IPR050954">
    <property type="entry name" value="ET_IronSulfur_Cluster-Binding"/>
</dbReference>
<keyword evidence="1" id="KW-0813">Transport</keyword>
<keyword evidence="4" id="KW-0677">Repeat</keyword>
<feature type="domain" description="4Fe-4S ferredoxin-type" evidence="9">
    <location>
        <begin position="52"/>
        <end position="82"/>
    </location>
</feature>
<evidence type="ECO:0000256" key="2">
    <source>
        <dbReference type="ARBA" id="ARBA00022485"/>
    </source>
</evidence>
<reference evidence="10 13" key="1">
    <citation type="journal article" date="2015" name="ISME J.">
        <title>Elemental sulfur and acetate can support life of a novel strictly anaerobic haloarchaeon.</title>
        <authorList>
            <person name="Sorokin D.Y."/>
            <person name="Kublanov I.V."/>
            <person name="Gavrilov S.N."/>
            <person name="Rojo D."/>
            <person name="Roman P."/>
            <person name="Golyshin P.N."/>
            <person name="Slepak V.Z."/>
            <person name="Smedile F."/>
            <person name="Ferrer M."/>
            <person name="Messina E."/>
            <person name="La Cono V."/>
            <person name="Yakimov M.M."/>
        </authorList>
    </citation>
    <scope>NUCLEOTIDE SEQUENCE [LARGE SCALE GENOMIC DNA]</scope>
    <source>
        <strain evidence="10 13">HSR2</strain>
    </source>
</reference>
<keyword evidence="3" id="KW-0479">Metal-binding</keyword>
<dbReference type="RefSeq" id="WP_050048491.1">
    <property type="nucleotide sequence ID" value="NZ_CP008874.1"/>
</dbReference>
<evidence type="ECO:0000259" key="9">
    <source>
        <dbReference type="PROSITE" id="PS51379"/>
    </source>
</evidence>
<feature type="domain" description="4Fe-4S ferredoxin-type" evidence="9">
    <location>
        <begin position="5"/>
        <end position="35"/>
    </location>
</feature>
<evidence type="ECO:0000256" key="5">
    <source>
        <dbReference type="ARBA" id="ARBA00022982"/>
    </source>
</evidence>
<dbReference type="SUPFAM" id="SSF54862">
    <property type="entry name" value="4Fe-4S ferredoxins"/>
    <property type="match status" value="1"/>
</dbReference>